<keyword evidence="8" id="KW-0234">DNA repair</keyword>
<evidence type="ECO:0000256" key="6">
    <source>
        <dbReference type="ARBA" id="ARBA00022833"/>
    </source>
</evidence>
<dbReference type="InterPro" id="IPR022658">
    <property type="entry name" value="XPA_CS"/>
</dbReference>
<evidence type="ECO:0000259" key="12">
    <source>
        <dbReference type="Pfam" id="PF05181"/>
    </source>
</evidence>
<evidence type="ECO:0000256" key="1">
    <source>
        <dbReference type="ARBA" id="ARBA00004123"/>
    </source>
</evidence>
<dbReference type="Gene3D" id="3.90.530.10">
    <property type="entry name" value="XPA C-terminal domain"/>
    <property type="match status" value="1"/>
</dbReference>
<dbReference type="Pfam" id="PF05181">
    <property type="entry name" value="XPA_C"/>
    <property type="match status" value="1"/>
</dbReference>
<comment type="subcellular location">
    <subcellularLocation>
        <location evidence="1">Nucleus</location>
    </subcellularLocation>
</comment>
<dbReference type="GO" id="GO:0003684">
    <property type="term" value="F:damaged DNA binding"/>
    <property type="evidence" value="ECO:0007669"/>
    <property type="project" value="InterPro"/>
</dbReference>
<evidence type="ECO:0000256" key="7">
    <source>
        <dbReference type="ARBA" id="ARBA00023125"/>
    </source>
</evidence>
<dbReference type="AlphaFoldDB" id="A0AA38S9P4"/>
<evidence type="ECO:0000256" key="11">
    <source>
        <dbReference type="SAM" id="MobiDB-lite"/>
    </source>
</evidence>
<keyword evidence="3" id="KW-0479">Metal-binding</keyword>
<keyword evidence="9" id="KW-0539">Nucleus</keyword>
<keyword evidence="5" id="KW-0863">Zinc-finger</keyword>
<keyword evidence="7" id="KW-0238">DNA-binding</keyword>
<dbReference type="SUPFAM" id="SSF46955">
    <property type="entry name" value="Putative DNA-binding domain"/>
    <property type="match status" value="1"/>
</dbReference>
<dbReference type="GO" id="GO:1901255">
    <property type="term" value="P:nucleotide-excision repair involved in interstrand cross-link repair"/>
    <property type="evidence" value="ECO:0007669"/>
    <property type="project" value="TreeGrafter"/>
</dbReference>
<dbReference type="PANTHER" id="PTHR10142">
    <property type="entry name" value="DNA REPAIR PROTEIN COMPLEMENTING XP-A CELLS"/>
    <property type="match status" value="1"/>
</dbReference>
<comment type="caution">
    <text evidence="13">The sequence shown here is derived from an EMBL/GenBank/DDBJ whole genome shotgun (WGS) entry which is preliminary data.</text>
</comment>
<evidence type="ECO:0000256" key="8">
    <source>
        <dbReference type="ARBA" id="ARBA00023204"/>
    </source>
</evidence>
<evidence type="ECO:0000256" key="9">
    <source>
        <dbReference type="ARBA" id="ARBA00023242"/>
    </source>
</evidence>
<dbReference type="Proteomes" id="UP001174691">
    <property type="component" value="Unassembled WGS sequence"/>
</dbReference>
<dbReference type="GO" id="GO:0008270">
    <property type="term" value="F:zinc ion binding"/>
    <property type="evidence" value="ECO:0007669"/>
    <property type="project" value="UniProtKB-KW"/>
</dbReference>
<name>A0AA38S9P4_9PEZI</name>
<keyword evidence="6" id="KW-0862">Zinc</keyword>
<accession>A0AA38S9P4</accession>
<evidence type="ECO:0000313" key="14">
    <source>
        <dbReference type="Proteomes" id="UP001174691"/>
    </source>
</evidence>
<gene>
    <name evidence="13" type="ORF">NKR19_g2947</name>
</gene>
<feature type="compositionally biased region" description="Basic and acidic residues" evidence="11">
    <location>
        <begin position="25"/>
        <end position="43"/>
    </location>
</feature>
<dbReference type="InterPro" id="IPR022656">
    <property type="entry name" value="XPA_C"/>
</dbReference>
<dbReference type="GO" id="GO:0000715">
    <property type="term" value="P:nucleotide-excision repair, DNA damage recognition"/>
    <property type="evidence" value="ECO:0007669"/>
    <property type="project" value="TreeGrafter"/>
</dbReference>
<evidence type="ECO:0000256" key="2">
    <source>
        <dbReference type="ARBA" id="ARBA00005548"/>
    </source>
</evidence>
<dbReference type="PANTHER" id="PTHR10142:SF0">
    <property type="entry name" value="DNA REPAIR PROTEIN COMPLEMENTING XP-A CELLS"/>
    <property type="match status" value="1"/>
</dbReference>
<dbReference type="NCBIfam" id="TIGR00598">
    <property type="entry name" value="rad14"/>
    <property type="match status" value="1"/>
</dbReference>
<reference evidence="13" key="1">
    <citation type="submission" date="2022-07" db="EMBL/GenBank/DDBJ databases">
        <title>Fungi with potential for degradation of polypropylene.</title>
        <authorList>
            <person name="Gostincar C."/>
        </authorList>
    </citation>
    <scope>NUCLEOTIDE SEQUENCE</scope>
    <source>
        <strain evidence="13">EXF-13287</strain>
    </source>
</reference>
<dbReference type="FunFam" id="3.90.530.10:FF:000003">
    <property type="entry name" value="Dna repair rad14 protein"/>
    <property type="match status" value="1"/>
</dbReference>
<dbReference type="GO" id="GO:0070914">
    <property type="term" value="P:UV-damage excision repair"/>
    <property type="evidence" value="ECO:0007669"/>
    <property type="project" value="TreeGrafter"/>
</dbReference>
<evidence type="ECO:0000256" key="10">
    <source>
        <dbReference type="ARBA" id="ARBA00072989"/>
    </source>
</evidence>
<protein>
    <recommendedName>
        <fullName evidence="10">DNA repair protein RAD14</fullName>
    </recommendedName>
</protein>
<evidence type="ECO:0000256" key="4">
    <source>
        <dbReference type="ARBA" id="ARBA00022763"/>
    </source>
</evidence>
<proteinExistence type="inferred from homology"/>
<evidence type="ECO:0000256" key="5">
    <source>
        <dbReference type="ARBA" id="ARBA00022771"/>
    </source>
</evidence>
<dbReference type="GO" id="GO:0000110">
    <property type="term" value="C:nucleotide-excision repair factor 1 complex"/>
    <property type="evidence" value="ECO:0007669"/>
    <property type="project" value="TreeGrafter"/>
</dbReference>
<keyword evidence="14" id="KW-1185">Reference proteome</keyword>
<dbReference type="InterPro" id="IPR000465">
    <property type="entry name" value="XPA/RAD14"/>
</dbReference>
<dbReference type="InterPro" id="IPR009061">
    <property type="entry name" value="DNA-bd_dom_put_sf"/>
</dbReference>
<dbReference type="EMBL" id="JANBVN010000031">
    <property type="protein sequence ID" value="KAJ9160781.1"/>
    <property type="molecule type" value="Genomic_DNA"/>
</dbReference>
<evidence type="ECO:0000256" key="3">
    <source>
        <dbReference type="ARBA" id="ARBA00022723"/>
    </source>
</evidence>
<feature type="compositionally biased region" description="Polar residues" evidence="11">
    <location>
        <begin position="53"/>
        <end position="63"/>
    </location>
</feature>
<feature type="region of interest" description="Disordered" evidence="11">
    <location>
        <begin position="125"/>
        <end position="159"/>
    </location>
</feature>
<organism evidence="13 14">
    <name type="scientific">Coniochaeta hoffmannii</name>
    <dbReference type="NCBI Taxonomy" id="91930"/>
    <lineage>
        <taxon>Eukaryota</taxon>
        <taxon>Fungi</taxon>
        <taxon>Dikarya</taxon>
        <taxon>Ascomycota</taxon>
        <taxon>Pezizomycotina</taxon>
        <taxon>Sordariomycetes</taxon>
        <taxon>Sordariomycetidae</taxon>
        <taxon>Coniochaetales</taxon>
        <taxon>Coniochaetaceae</taxon>
        <taxon>Coniochaeta</taxon>
    </lineage>
</organism>
<dbReference type="InterPro" id="IPR037129">
    <property type="entry name" value="XPA_sf"/>
</dbReference>
<feature type="compositionally biased region" description="Pro residues" evidence="11">
    <location>
        <begin position="1"/>
        <end position="10"/>
    </location>
</feature>
<feature type="domain" description="XPA C-terminal" evidence="12">
    <location>
        <begin position="230"/>
        <end position="280"/>
    </location>
</feature>
<feature type="region of interest" description="Disordered" evidence="11">
    <location>
        <begin position="1"/>
        <end position="102"/>
    </location>
</feature>
<dbReference type="PROSITE" id="PS00753">
    <property type="entry name" value="XPA_2"/>
    <property type="match status" value="1"/>
</dbReference>
<dbReference type="CDD" id="cd21077">
    <property type="entry name" value="DBD_Rad14"/>
    <property type="match status" value="1"/>
</dbReference>
<evidence type="ECO:0000313" key="13">
    <source>
        <dbReference type="EMBL" id="KAJ9160781.1"/>
    </source>
</evidence>
<keyword evidence="4" id="KW-0227">DNA damage</keyword>
<comment type="similarity">
    <text evidence="2">Belongs to the XPA family.</text>
</comment>
<sequence>MERPSTPPRRAPAATAARSPPTPEVTRRLEESRLRSKALRDQAEATQRAAGTVPSQPRTSSGLVATADIQLAGAAGRKRPHADDVNPSTVRDASSAGKDDAIRPAKKFTKFVDYNFSAMTDTKGGFLSTEDDPTNRAMSAPGQSGPGGGGGGGGEQRPAHMTADEWERMQTIKKLKRLKAGPYEPGLSVLTDEKERKKCRDCGSLEIDWVWEEVFHVCVCGACKEKFPEKYSLLTKTECKQDYLLTDPELKDPELLPHLSKPNPHKAHWHDMMLFLRFQVEEYAFGKKWGSAEALDAEFERREAEKRARKESKFKEKLADLKKKTRTEKWIKDRAGKKLGDRARGERHVHEWGRTVENAEGMSVKTCLSCGMEVEELEF</sequence>
<feature type="compositionally biased region" description="Gly residues" evidence="11">
    <location>
        <begin position="144"/>
        <end position="155"/>
    </location>
</feature>
<dbReference type="GO" id="GO:0006284">
    <property type="term" value="P:base-excision repair"/>
    <property type="evidence" value="ECO:0007669"/>
    <property type="project" value="TreeGrafter"/>
</dbReference>